<keyword evidence="5" id="KW-0560">Oxidoreductase</keyword>
<dbReference type="EMBL" id="JACEIO010000003">
    <property type="protein sequence ID" value="MBA4536016.1"/>
    <property type="molecule type" value="Genomic_DNA"/>
</dbReference>
<keyword evidence="9" id="KW-1185">Reference proteome</keyword>
<dbReference type="RefSeq" id="WP_163239732.1">
    <property type="nucleotide sequence ID" value="NZ_CP082780.1"/>
</dbReference>
<dbReference type="Pfam" id="PF07992">
    <property type="entry name" value="Pyr_redox_2"/>
    <property type="match status" value="1"/>
</dbReference>
<dbReference type="Gene3D" id="3.50.50.100">
    <property type="match status" value="1"/>
</dbReference>
<evidence type="ECO:0000256" key="5">
    <source>
        <dbReference type="ARBA" id="ARBA00023002"/>
    </source>
</evidence>
<dbReference type="GO" id="GO:0003955">
    <property type="term" value="F:NAD(P)H dehydrogenase (quinone) activity"/>
    <property type="evidence" value="ECO:0007669"/>
    <property type="project" value="TreeGrafter"/>
</dbReference>
<reference evidence="7 10" key="2">
    <citation type="submission" date="2020-07" db="EMBL/GenBank/DDBJ databases">
        <authorList>
            <person name="Feng H."/>
        </authorList>
    </citation>
    <scope>NUCLEOTIDE SEQUENCE [LARGE SCALE GENOMIC DNA]</scope>
    <source>
        <strain evidence="10">s-12</strain>
        <strain evidence="7">S-12</strain>
    </source>
</reference>
<dbReference type="PANTHER" id="PTHR42913">
    <property type="entry name" value="APOPTOSIS-INDUCING FACTOR 1"/>
    <property type="match status" value="1"/>
</dbReference>
<keyword evidence="4" id="KW-0274">FAD</keyword>
<dbReference type="AlphaFoldDB" id="A0A6B3VQ05"/>
<dbReference type="Proteomes" id="UP000472971">
    <property type="component" value="Unassembled WGS sequence"/>
</dbReference>
<dbReference type="PRINTS" id="PR00368">
    <property type="entry name" value="FADPNR"/>
</dbReference>
<gene>
    <name evidence="8" type="ORF">G4D64_02385</name>
    <name evidence="7" type="ORF">H1Z61_02390</name>
</gene>
<organism evidence="8 9">
    <name type="scientific">Bacillus aquiflavi</name>
    <dbReference type="NCBI Taxonomy" id="2672567"/>
    <lineage>
        <taxon>Bacteria</taxon>
        <taxon>Bacillati</taxon>
        <taxon>Bacillota</taxon>
        <taxon>Bacilli</taxon>
        <taxon>Bacillales</taxon>
        <taxon>Bacillaceae</taxon>
        <taxon>Bacillus</taxon>
    </lineage>
</organism>
<comment type="caution">
    <text evidence="8">The sequence shown here is derived from an EMBL/GenBank/DDBJ whole genome shotgun (WGS) entry which is preliminary data.</text>
</comment>
<evidence type="ECO:0000313" key="10">
    <source>
        <dbReference type="Proteomes" id="UP000570010"/>
    </source>
</evidence>
<feature type="domain" description="FAD/NAD(P)-binding" evidence="6">
    <location>
        <begin position="5"/>
        <end position="325"/>
    </location>
</feature>
<proteinExistence type="inferred from homology"/>
<dbReference type="GO" id="GO:0019646">
    <property type="term" value="P:aerobic electron transport chain"/>
    <property type="evidence" value="ECO:0007669"/>
    <property type="project" value="TreeGrafter"/>
</dbReference>
<dbReference type="InterPro" id="IPR023753">
    <property type="entry name" value="FAD/NAD-binding_dom"/>
</dbReference>
<evidence type="ECO:0000259" key="6">
    <source>
        <dbReference type="Pfam" id="PF07992"/>
    </source>
</evidence>
<accession>A0A6B3VQ05</accession>
<keyword evidence="3" id="KW-0285">Flavoprotein</keyword>
<evidence type="ECO:0000256" key="2">
    <source>
        <dbReference type="ARBA" id="ARBA00005272"/>
    </source>
</evidence>
<evidence type="ECO:0000313" key="9">
    <source>
        <dbReference type="Proteomes" id="UP000472971"/>
    </source>
</evidence>
<evidence type="ECO:0000256" key="1">
    <source>
        <dbReference type="ARBA" id="ARBA00001974"/>
    </source>
</evidence>
<comment type="similarity">
    <text evidence="2">Belongs to the NADH dehydrogenase family.</text>
</comment>
<evidence type="ECO:0000313" key="7">
    <source>
        <dbReference type="EMBL" id="MBA4536016.1"/>
    </source>
</evidence>
<evidence type="ECO:0000313" key="8">
    <source>
        <dbReference type="EMBL" id="NEY80390.1"/>
    </source>
</evidence>
<sequence>MKKPKIVILGAGYGGLMTTVRLQKMVGMNEVDIVLVNKNEYHYETTWLHEASAGTLHHDRVRYNIADVIDRNKVDFVQDEAIEIKTDEKKVILANSEIEYDYLVVSLGAEPETFGIKGLKEYAFSITNVNSARQIREHIEYQFATYSNEAEKNEDRLTIVVGGAGFTGIEFVGELTNRIPELCREYDIDNDKVKIFCVEAAPMVLPGFDPELVNYAVAQLERKGVEFKIGTPIKECTPEGILVAKDENEVEEIKANTVVWAAGVRGNSIIEKSGFEAMRGRVKVEKDLRAPGFEDVFIIGDCALIINEEINRPYPPTAQIAIQQGEVCAHNLVALVRNKAELTLFKPDIKGTVCSLGEDDAIGVALGKKMVGTKAAFMKKMIDNRALYMIGGASLVMKKGKFKVL</sequence>
<comment type="cofactor">
    <cofactor evidence="1">
        <name>FAD</name>
        <dbReference type="ChEBI" id="CHEBI:57692"/>
    </cofactor>
</comment>
<evidence type="ECO:0000256" key="4">
    <source>
        <dbReference type="ARBA" id="ARBA00022827"/>
    </source>
</evidence>
<dbReference type="EMBL" id="JAAIWN010000003">
    <property type="protein sequence ID" value="NEY80390.1"/>
    <property type="molecule type" value="Genomic_DNA"/>
</dbReference>
<dbReference type="PANTHER" id="PTHR42913:SF3">
    <property type="entry name" value="64 KDA MITOCHONDRIAL NADH DEHYDROGENASE (EUROFUNG)"/>
    <property type="match status" value="1"/>
</dbReference>
<reference evidence="8 9" key="1">
    <citation type="submission" date="2020-02" db="EMBL/GenBank/DDBJ databases">
        <title>Bacillus aquiflavi sp. nov., isolated from yellow water of strong flavor Chinese baijiu in Yibin region of China.</title>
        <authorList>
            <person name="Xie J."/>
        </authorList>
    </citation>
    <scope>NUCLEOTIDE SEQUENCE [LARGE SCALE GENOMIC DNA]</scope>
    <source>
        <strain evidence="8 9">3H-10</strain>
    </source>
</reference>
<dbReference type="InterPro" id="IPR036188">
    <property type="entry name" value="FAD/NAD-bd_sf"/>
</dbReference>
<evidence type="ECO:0000256" key="3">
    <source>
        <dbReference type="ARBA" id="ARBA00022630"/>
    </source>
</evidence>
<dbReference type="SUPFAM" id="SSF51905">
    <property type="entry name" value="FAD/NAD(P)-binding domain"/>
    <property type="match status" value="1"/>
</dbReference>
<dbReference type="Proteomes" id="UP000570010">
    <property type="component" value="Unassembled WGS sequence"/>
</dbReference>
<protein>
    <submittedName>
        <fullName evidence="8">NAD(P)/FAD-dependent oxidoreductase</fullName>
    </submittedName>
</protein>
<name>A0A6B3VQ05_9BACI</name>
<dbReference type="InterPro" id="IPR051169">
    <property type="entry name" value="NADH-Q_oxidoreductase"/>
</dbReference>